<dbReference type="GO" id="GO:0051213">
    <property type="term" value="F:dioxygenase activity"/>
    <property type="evidence" value="ECO:0007669"/>
    <property type="project" value="UniProtKB-KW"/>
</dbReference>
<dbReference type="RefSeq" id="WP_217628202.1">
    <property type="nucleotide sequence ID" value="NZ_FMHT01000003.1"/>
</dbReference>
<evidence type="ECO:0000259" key="4">
    <source>
        <dbReference type="Pfam" id="PF02668"/>
    </source>
</evidence>
<dbReference type="PANTHER" id="PTHR10696">
    <property type="entry name" value="GAMMA-BUTYROBETAINE HYDROXYLASE-RELATED"/>
    <property type="match status" value="1"/>
</dbReference>
<dbReference type="InterPro" id="IPR003819">
    <property type="entry name" value="TauD/TfdA-like"/>
</dbReference>
<dbReference type="PANTHER" id="PTHR10696:SF21">
    <property type="entry name" value="TAUD_TFDA-LIKE DOMAIN-CONTAINING PROTEIN"/>
    <property type="match status" value="1"/>
</dbReference>
<accession>A0A1C6S7R1</accession>
<evidence type="ECO:0000256" key="3">
    <source>
        <dbReference type="ARBA" id="ARBA00023004"/>
    </source>
</evidence>
<dbReference type="InterPro" id="IPR050411">
    <property type="entry name" value="AlphaKG_dependent_hydroxylases"/>
</dbReference>
<comment type="cofactor">
    <cofactor evidence="1">
        <name>Fe(2+)</name>
        <dbReference type="ChEBI" id="CHEBI:29033"/>
    </cofactor>
</comment>
<keyword evidence="3" id="KW-0408">Iron</keyword>
<feature type="domain" description="TauD/TfdA-like" evidence="4">
    <location>
        <begin position="65"/>
        <end position="348"/>
    </location>
</feature>
<proteinExistence type="predicted"/>
<keyword evidence="6" id="KW-1185">Reference proteome</keyword>
<sequence length="351" mass="39190">MNPRPGTVAPTFTRTEPEASFSVPVRNRPYLAGSDHDSFPESVPDAGEMIPVLAVRDGGGAQRVLAAAVREVVDELLPRYGGVRLTGLPLADRAAFEQLVTGMGYDRLAYHGGIAVRRVDSEVALAASEEDHRITLSPHNEMAYLATYPRRAIFFCESPATVGGEVPVNDIRETLTLIPEQVRELFQEKGIRYHRNLPRQSSAGEMGWVDTFGTDDRQAVEGHLAASNYDFWWGEGDRLHYNYRRAAFATHPETGETLWFNQVTELHSSYWRSHPGFPSDLSDDDYPATTTFGDGTPLTGEQVAFLRGTLWRTTRAVRMRAGDVLVLDNQVVQHGRFAYEGPRRHFVSLTR</sequence>
<evidence type="ECO:0000256" key="2">
    <source>
        <dbReference type="ARBA" id="ARBA00023002"/>
    </source>
</evidence>
<evidence type="ECO:0000313" key="6">
    <source>
        <dbReference type="Proteomes" id="UP000199699"/>
    </source>
</evidence>
<dbReference type="Proteomes" id="UP000199699">
    <property type="component" value="Unassembled WGS sequence"/>
</dbReference>
<protein>
    <submittedName>
        <fullName evidence="5">Taurine dioxygenase, alpha-ketoglutarate-dependent</fullName>
    </submittedName>
</protein>
<dbReference type="STRING" id="145857.GA0070616_3102"/>
<gene>
    <name evidence="5" type="ORF">GA0070616_3102</name>
</gene>
<keyword evidence="2" id="KW-0560">Oxidoreductase</keyword>
<name>A0A1C6S7R1_9ACTN</name>
<dbReference type="Pfam" id="PF02668">
    <property type="entry name" value="TauD"/>
    <property type="match status" value="1"/>
</dbReference>
<organism evidence="5 6">
    <name type="scientific">Micromonospora nigra</name>
    <dbReference type="NCBI Taxonomy" id="145857"/>
    <lineage>
        <taxon>Bacteria</taxon>
        <taxon>Bacillati</taxon>
        <taxon>Actinomycetota</taxon>
        <taxon>Actinomycetes</taxon>
        <taxon>Micromonosporales</taxon>
        <taxon>Micromonosporaceae</taxon>
        <taxon>Micromonospora</taxon>
    </lineage>
</organism>
<evidence type="ECO:0000256" key="1">
    <source>
        <dbReference type="ARBA" id="ARBA00001954"/>
    </source>
</evidence>
<dbReference type="AlphaFoldDB" id="A0A1C6S7R1"/>
<evidence type="ECO:0000313" key="5">
    <source>
        <dbReference type="EMBL" id="SCL25421.1"/>
    </source>
</evidence>
<dbReference type="Gene3D" id="3.60.130.10">
    <property type="entry name" value="Clavaminate synthase-like"/>
    <property type="match status" value="1"/>
</dbReference>
<keyword evidence="5" id="KW-0223">Dioxygenase</keyword>
<dbReference type="InterPro" id="IPR042098">
    <property type="entry name" value="TauD-like_sf"/>
</dbReference>
<dbReference type="EMBL" id="FMHT01000003">
    <property type="protein sequence ID" value="SCL25421.1"/>
    <property type="molecule type" value="Genomic_DNA"/>
</dbReference>
<dbReference type="SUPFAM" id="SSF51197">
    <property type="entry name" value="Clavaminate synthase-like"/>
    <property type="match status" value="1"/>
</dbReference>
<reference evidence="5 6" key="1">
    <citation type="submission" date="2016-06" db="EMBL/GenBank/DDBJ databases">
        <authorList>
            <person name="Kjaerup R.B."/>
            <person name="Dalgaard T.S."/>
            <person name="Juul-Madsen H.R."/>
        </authorList>
    </citation>
    <scope>NUCLEOTIDE SEQUENCE [LARGE SCALE GENOMIC DNA]</scope>
    <source>
        <strain evidence="5 6">DSM 43818</strain>
    </source>
</reference>